<dbReference type="InterPro" id="IPR001128">
    <property type="entry name" value="Cyt_P450"/>
</dbReference>
<dbReference type="Gene3D" id="1.10.630.10">
    <property type="entry name" value="Cytochrome P450"/>
    <property type="match status" value="1"/>
</dbReference>
<dbReference type="PRINTS" id="PR00359">
    <property type="entry name" value="BP450"/>
</dbReference>
<dbReference type="PANTHER" id="PTHR46696">
    <property type="entry name" value="P450, PUTATIVE (EUROFUNG)-RELATED"/>
    <property type="match status" value="1"/>
</dbReference>
<dbReference type="InterPro" id="IPR002397">
    <property type="entry name" value="Cyt_P450_B"/>
</dbReference>
<comment type="cofactor">
    <cofactor evidence="1">
        <name>heme</name>
        <dbReference type="ChEBI" id="CHEBI:30413"/>
    </cofactor>
</comment>
<gene>
    <name evidence="9" type="ORF">ETD85_46835</name>
</gene>
<evidence type="ECO:0000256" key="7">
    <source>
        <dbReference type="ARBA" id="ARBA00023033"/>
    </source>
</evidence>
<dbReference type="GO" id="GO:0016705">
    <property type="term" value="F:oxidoreductase activity, acting on paired donors, with incorporation or reduction of molecular oxygen"/>
    <property type="evidence" value="ECO:0007669"/>
    <property type="project" value="InterPro"/>
</dbReference>
<dbReference type="FunFam" id="1.10.630.10:FF:000018">
    <property type="entry name" value="Cytochrome P450 monooxygenase"/>
    <property type="match status" value="1"/>
</dbReference>
<reference evidence="9 10" key="1">
    <citation type="submission" date="2019-05" db="EMBL/GenBank/DDBJ databases">
        <title>Draft genome sequence of Nonomuraea zeae DSM 100528.</title>
        <authorList>
            <person name="Saricaoglu S."/>
            <person name="Isik K."/>
        </authorList>
    </citation>
    <scope>NUCLEOTIDE SEQUENCE [LARGE SCALE GENOMIC DNA]</scope>
    <source>
        <strain evidence="9 10">DSM 100528</strain>
    </source>
</reference>
<evidence type="ECO:0000256" key="4">
    <source>
        <dbReference type="ARBA" id="ARBA00022723"/>
    </source>
</evidence>
<dbReference type="GO" id="GO:0005506">
    <property type="term" value="F:iron ion binding"/>
    <property type="evidence" value="ECO:0007669"/>
    <property type="project" value="InterPro"/>
</dbReference>
<accession>A0A5S4FVF3</accession>
<dbReference type="GO" id="GO:0020037">
    <property type="term" value="F:heme binding"/>
    <property type="evidence" value="ECO:0007669"/>
    <property type="project" value="InterPro"/>
</dbReference>
<dbReference type="SUPFAM" id="SSF48264">
    <property type="entry name" value="Cytochrome P450"/>
    <property type="match status" value="1"/>
</dbReference>
<dbReference type="Pfam" id="PF00067">
    <property type="entry name" value="p450"/>
    <property type="match status" value="2"/>
</dbReference>
<dbReference type="AlphaFoldDB" id="A0A5S4FVF3"/>
<evidence type="ECO:0000313" key="10">
    <source>
        <dbReference type="Proteomes" id="UP000306628"/>
    </source>
</evidence>
<dbReference type="GO" id="GO:0004497">
    <property type="term" value="F:monooxygenase activity"/>
    <property type="evidence" value="ECO:0007669"/>
    <property type="project" value="UniProtKB-KW"/>
</dbReference>
<evidence type="ECO:0000256" key="5">
    <source>
        <dbReference type="ARBA" id="ARBA00023002"/>
    </source>
</evidence>
<dbReference type="EMBL" id="VCKX01000243">
    <property type="protein sequence ID" value="TMR24334.1"/>
    <property type="molecule type" value="Genomic_DNA"/>
</dbReference>
<keyword evidence="6 8" id="KW-0408">Iron</keyword>
<protein>
    <submittedName>
        <fullName evidence="9">Cytochrome P450</fullName>
    </submittedName>
</protein>
<evidence type="ECO:0000256" key="2">
    <source>
        <dbReference type="ARBA" id="ARBA00010617"/>
    </source>
</evidence>
<keyword evidence="5 8" id="KW-0560">Oxidoreductase</keyword>
<dbReference type="InterPro" id="IPR036396">
    <property type="entry name" value="Cyt_P450_sf"/>
</dbReference>
<evidence type="ECO:0000313" key="9">
    <source>
        <dbReference type="EMBL" id="TMR24334.1"/>
    </source>
</evidence>
<sequence>MAAFENYPFTPGPRGVPAESYAGRRAAEPLGKVLLPSGDTVYLTTTYEDAAAVLSDPRFIRDLSFPGAPRMYSGFTIAETPGILTSMDPPEHTRLRRLLSGVFTPRQVNSWRPRLRALTNELVDGLPEEFDFLHDFAFPLPVQVICDVMGVPGIDAVRVRAWSDAMLSTSSLSEEDKLTAAMEFYAYMAELIAAHREEPGTGLLASMINARDGEDRLSEEELVRNALGLFLAGHETTGSVLARSILRLLDPRDGYERLAADPGLVPGTVEELLRLEQPGDSPLIRVATEDVELPSGTVSKGEGVIASFAGANLDPSIFTDPLAVDVRRESPHLAFGRGAHYCLGANLARMELQEIFSVLVERLPGLTLAAPAGEVAWTAGSIIVRPVRVPVRKK</sequence>
<keyword evidence="10" id="KW-1185">Reference proteome</keyword>
<evidence type="ECO:0000256" key="8">
    <source>
        <dbReference type="RuleBase" id="RU000461"/>
    </source>
</evidence>
<evidence type="ECO:0000256" key="6">
    <source>
        <dbReference type="ARBA" id="ARBA00023004"/>
    </source>
</evidence>
<dbReference type="PROSITE" id="PS00086">
    <property type="entry name" value="CYTOCHROME_P450"/>
    <property type="match status" value="1"/>
</dbReference>
<keyword evidence="3 8" id="KW-0349">Heme</keyword>
<evidence type="ECO:0000256" key="1">
    <source>
        <dbReference type="ARBA" id="ARBA00001971"/>
    </source>
</evidence>
<comment type="caution">
    <text evidence="9">The sequence shown here is derived from an EMBL/GenBank/DDBJ whole genome shotgun (WGS) entry which is preliminary data.</text>
</comment>
<evidence type="ECO:0000256" key="3">
    <source>
        <dbReference type="ARBA" id="ARBA00022617"/>
    </source>
</evidence>
<dbReference type="RefSeq" id="WP_138696319.1">
    <property type="nucleotide sequence ID" value="NZ_JBHSAZ010000076.1"/>
</dbReference>
<dbReference type="CDD" id="cd11031">
    <property type="entry name" value="Cyp158A-like"/>
    <property type="match status" value="1"/>
</dbReference>
<dbReference type="PRINTS" id="PR00385">
    <property type="entry name" value="P450"/>
</dbReference>
<dbReference type="PANTHER" id="PTHR46696:SF5">
    <property type="entry name" value="CYTOCHROME P450 BJ-1"/>
    <property type="match status" value="1"/>
</dbReference>
<dbReference type="InterPro" id="IPR017972">
    <property type="entry name" value="Cyt_P450_CS"/>
</dbReference>
<proteinExistence type="inferred from homology"/>
<name>A0A5S4FVF3_9ACTN</name>
<dbReference type="OrthoDB" id="4133219at2"/>
<organism evidence="9 10">
    <name type="scientific">Nonomuraea zeae</name>
    <dbReference type="NCBI Taxonomy" id="1642303"/>
    <lineage>
        <taxon>Bacteria</taxon>
        <taxon>Bacillati</taxon>
        <taxon>Actinomycetota</taxon>
        <taxon>Actinomycetes</taxon>
        <taxon>Streptosporangiales</taxon>
        <taxon>Streptosporangiaceae</taxon>
        <taxon>Nonomuraea</taxon>
    </lineage>
</organism>
<dbReference type="Proteomes" id="UP000306628">
    <property type="component" value="Unassembled WGS sequence"/>
</dbReference>
<comment type="similarity">
    <text evidence="2 8">Belongs to the cytochrome P450 family.</text>
</comment>
<keyword evidence="4 8" id="KW-0479">Metal-binding</keyword>
<keyword evidence="7 8" id="KW-0503">Monooxygenase</keyword>